<accession>A0A4Y2N2L4</accession>
<dbReference type="Proteomes" id="UP000499080">
    <property type="component" value="Unassembled WGS sequence"/>
</dbReference>
<sequence>MPRTLNHSNNGVEYFGVTRIAGRYRSLMKQNRDIHLGEDISLGCFSYLALFFSQLRWLQFRSGQGHMGETNFSSGLGLRGELRHHLQIVYLQDVLLVGQKDENCLGLSLVGQCYSIHLTAQT</sequence>
<protein>
    <submittedName>
        <fullName evidence="1">Uncharacterized protein</fullName>
    </submittedName>
</protein>
<comment type="caution">
    <text evidence="1">The sequence shown here is derived from an EMBL/GenBank/DDBJ whole genome shotgun (WGS) entry which is preliminary data.</text>
</comment>
<evidence type="ECO:0000313" key="1">
    <source>
        <dbReference type="EMBL" id="GBN32096.1"/>
    </source>
</evidence>
<proteinExistence type="predicted"/>
<name>A0A4Y2N2L4_ARAVE</name>
<keyword evidence="2" id="KW-1185">Reference proteome</keyword>
<gene>
    <name evidence="1" type="ORF">AVEN_205099_1</name>
</gene>
<reference evidence="1 2" key="1">
    <citation type="journal article" date="2019" name="Sci. Rep.">
        <title>Orb-weaving spider Araneus ventricosus genome elucidates the spidroin gene catalogue.</title>
        <authorList>
            <person name="Kono N."/>
            <person name="Nakamura H."/>
            <person name="Ohtoshi R."/>
            <person name="Moran D.A.P."/>
            <person name="Shinohara A."/>
            <person name="Yoshida Y."/>
            <person name="Fujiwara M."/>
            <person name="Mori M."/>
            <person name="Tomita M."/>
            <person name="Arakawa K."/>
        </authorList>
    </citation>
    <scope>NUCLEOTIDE SEQUENCE [LARGE SCALE GENOMIC DNA]</scope>
</reference>
<evidence type="ECO:0000313" key="2">
    <source>
        <dbReference type="Proteomes" id="UP000499080"/>
    </source>
</evidence>
<dbReference type="AlphaFoldDB" id="A0A4Y2N2L4"/>
<dbReference type="EMBL" id="BGPR01008182">
    <property type="protein sequence ID" value="GBN32096.1"/>
    <property type="molecule type" value="Genomic_DNA"/>
</dbReference>
<organism evidence="1 2">
    <name type="scientific">Araneus ventricosus</name>
    <name type="common">Orbweaver spider</name>
    <name type="synonym">Epeira ventricosa</name>
    <dbReference type="NCBI Taxonomy" id="182803"/>
    <lineage>
        <taxon>Eukaryota</taxon>
        <taxon>Metazoa</taxon>
        <taxon>Ecdysozoa</taxon>
        <taxon>Arthropoda</taxon>
        <taxon>Chelicerata</taxon>
        <taxon>Arachnida</taxon>
        <taxon>Araneae</taxon>
        <taxon>Araneomorphae</taxon>
        <taxon>Entelegynae</taxon>
        <taxon>Araneoidea</taxon>
        <taxon>Araneidae</taxon>
        <taxon>Araneus</taxon>
    </lineage>
</organism>